<dbReference type="Proteomes" id="UP000198981">
    <property type="component" value="Unassembled WGS sequence"/>
</dbReference>
<accession>A0A1G4XSZ6</accession>
<reference evidence="2" key="1">
    <citation type="submission" date="2016-10" db="EMBL/GenBank/DDBJ databases">
        <authorList>
            <person name="Varghese N."/>
            <person name="Submissions S."/>
        </authorList>
    </citation>
    <scope>NUCLEOTIDE SEQUENCE [LARGE SCALE GENOMIC DNA]</scope>
    <source>
        <strain evidence="2">DSM 45722</strain>
    </source>
</reference>
<protein>
    <recommendedName>
        <fullName evidence="3">ABC transporter</fullName>
    </recommendedName>
</protein>
<evidence type="ECO:0000313" key="2">
    <source>
        <dbReference type="Proteomes" id="UP000198981"/>
    </source>
</evidence>
<dbReference type="EMBL" id="FMUH01000002">
    <property type="protein sequence ID" value="SCX44140.1"/>
    <property type="molecule type" value="Genomic_DNA"/>
</dbReference>
<sequence>MPLKLPVASVVALAGPDAVRAAVCAALDEDSARCSAGHANLRVARLGARPGLTLAERMTMLAEATTPVVLVDRLTDGLTSTQRRTVLAGLRALADRGATVVVDDADPVAALAVADAALRVDATGRVELEELPDVAALLAG</sequence>
<dbReference type="OrthoDB" id="5191969at2"/>
<proteinExistence type="predicted"/>
<keyword evidence="2" id="KW-1185">Reference proteome</keyword>
<organism evidence="1 2">
    <name type="scientific">Klenkia marina</name>
    <dbReference type="NCBI Taxonomy" id="1960309"/>
    <lineage>
        <taxon>Bacteria</taxon>
        <taxon>Bacillati</taxon>
        <taxon>Actinomycetota</taxon>
        <taxon>Actinomycetes</taxon>
        <taxon>Geodermatophilales</taxon>
        <taxon>Geodermatophilaceae</taxon>
        <taxon>Klenkia</taxon>
    </lineage>
</organism>
<dbReference type="RefSeq" id="WP_092801432.1">
    <property type="nucleotide sequence ID" value="NZ_FMUH01000002.1"/>
</dbReference>
<gene>
    <name evidence="1" type="ORF">SAMN03159343_1361</name>
</gene>
<name>A0A1G4XSZ6_9ACTN</name>
<evidence type="ECO:0008006" key="3">
    <source>
        <dbReference type="Google" id="ProtNLM"/>
    </source>
</evidence>
<dbReference type="AlphaFoldDB" id="A0A1G4XSZ6"/>
<evidence type="ECO:0000313" key="1">
    <source>
        <dbReference type="EMBL" id="SCX44140.1"/>
    </source>
</evidence>